<name>A0A4R5XGV5_9AGAM</name>
<reference evidence="2 3" key="1">
    <citation type="submission" date="2018-06" db="EMBL/GenBank/DDBJ databases">
        <title>A transcriptomic atlas of mushroom development highlights an independent origin of complex multicellularity.</title>
        <authorList>
            <consortium name="DOE Joint Genome Institute"/>
            <person name="Krizsan K."/>
            <person name="Almasi E."/>
            <person name="Merenyi Z."/>
            <person name="Sahu N."/>
            <person name="Viragh M."/>
            <person name="Koszo T."/>
            <person name="Mondo S."/>
            <person name="Kiss B."/>
            <person name="Balint B."/>
            <person name="Kues U."/>
            <person name="Barry K."/>
            <person name="Hegedus J.C."/>
            <person name="Henrissat B."/>
            <person name="Johnson J."/>
            <person name="Lipzen A."/>
            <person name="Ohm R."/>
            <person name="Nagy I."/>
            <person name="Pangilinan J."/>
            <person name="Yan J."/>
            <person name="Xiong Y."/>
            <person name="Grigoriev I.V."/>
            <person name="Hibbett D.S."/>
            <person name="Nagy L.G."/>
        </authorList>
    </citation>
    <scope>NUCLEOTIDE SEQUENCE [LARGE SCALE GENOMIC DNA]</scope>
    <source>
        <strain evidence="2 3">SZMC22713</strain>
    </source>
</reference>
<evidence type="ECO:0000256" key="1">
    <source>
        <dbReference type="SAM" id="MobiDB-lite"/>
    </source>
</evidence>
<dbReference type="EMBL" id="ML170156">
    <property type="protein sequence ID" value="TDL30022.1"/>
    <property type="molecule type" value="Genomic_DNA"/>
</dbReference>
<feature type="region of interest" description="Disordered" evidence="1">
    <location>
        <begin position="159"/>
        <end position="198"/>
    </location>
</feature>
<evidence type="ECO:0000313" key="3">
    <source>
        <dbReference type="Proteomes" id="UP000294933"/>
    </source>
</evidence>
<dbReference type="VEuPathDB" id="FungiDB:BD410DRAFT_780545"/>
<sequence>MAANVEIDERGVPYYRFPPFPDTPPGVQIVPFDQFKPSGIVMDMDPDALEVDGLGIRTVRLKAKHNNEGTPVVKKKAKKVKLPTGEQITRRSPWWEEWAEGEDLRSNHFYNAMMPREDRLEKASQDFHKGRNWGTPENGLQAMYDQFRLYIGLIGNPTVPFRKRPRGGPPAVDDEYDSDSGPEDPPEEPINAEPEKTEVGIVEGAKDARAINEKIQSQVEESEMFVLDEKYHQRVQAELEAKEARLEAFLDDPEVAMKIFFSSYFFEKGLAWADQKLRDVPLLASFFLRFMQRNRVLPETSRSLARAIEVVDKAKMELPMTKKITQKLPDYFGKACRELWGEREPANVWLAPLEPYSEDEDSDEEGLRRRQTKRAKIEEVTDANEVASVQVFPEPPQDASMEVDNENLKGTPTDATSNNDTSSAWQASGDQEMSTGWGGSDKDKGGWGILDPPGEDGDTPRDALGQPLDLSGWSDEQPSLLVLFGPTTIPLTHRVGIAELSTRKIVSWSMPPQPVPSGLVGCLRGVLAEVVLAPWDEYSEAKGASVVAPCLVSPDGEEVITTHNPSTDMIRVLMHPTAAAVLHAGMGIQGLWVQAVPRVVRDSESKCGTNESASGSRGKGRGGDGGNGAHNGRGGKKGRVGGRRYWSFLVHGESPTRGSVLLDRGCMMKCTQNFLFGF</sequence>
<organism evidence="2 3">
    <name type="scientific">Rickenella mellea</name>
    <dbReference type="NCBI Taxonomy" id="50990"/>
    <lineage>
        <taxon>Eukaryota</taxon>
        <taxon>Fungi</taxon>
        <taxon>Dikarya</taxon>
        <taxon>Basidiomycota</taxon>
        <taxon>Agaricomycotina</taxon>
        <taxon>Agaricomycetes</taxon>
        <taxon>Hymenochaetales</taxon>
        <taxon>Rickenellaceae</taxon>
        <taxon>Rickenella</taxon>
    </lineage>
</organism>
<protein>
    <submittedName>
        <fullName evidence="2">Uncharacterized protein</fullName>
    </submittedName>
</protein>
<feature type="compositionally biased region" description="Acidic residues" evidence="1">
    <location>
        <begin position="172"/>
        <end position="187"/>
    </location>
</feature>
<accession>A0A4R5XGV5</accession>
<dbReference type="Pfam" id="PF09692">
    <property type="entry name" value="Arb1"/>
    <property type="match status" value="1"/>
</dbReference>
<dbReference type="GO" id="GO:0033167">
    <property type="term" value="C:ARC complex"/>
    <property type="evidence" value="ECO:0007669"/>
    <property type="project" value="InterPro"/>
</dbReference>
<feature type="region of interest" description="Disordered" evidence="1">
    <location>
        <begin position="352"/>
        <end position="465"/>
    </location>
</feature>
<feature type="compositionally biased region" description="Polar residues" evidence="1">
    <location>
        <begin position="408"/>
        <end position="433"/>
    </location>
</feature>
<gene>
    <name evidence="2" type="ORF">BD410DRAFT_780545</name>
</gene>
<keyword evidence="3" id="KW-1185">Reference proteome</keyword>
<evidence type="ECO:0000313" key="2">
    <source>
        <dbReference type="EMBL" id="TDL30022.1"/>
    </source>
</evidence>
<dbReference type="AlphaFoldDB" id="A0A4R5XGV5"/>
<dbReference type="STRING" id="50990.A0A4R5XGV5"/>
<dbReference type="GO" id="GO:0031047">
    <property type="term" value="P:regulatory ncRNA-mediated gene silencing"/>
    <property type="evidence" value="ECO:0007669"/>
    <property type="project" value="InterPro"/>
</dbReference>
<feature type="region of interest" description="Disordered" evidence="1">
    <location>
        <begin position="604"/>
        <end position="639"/>
    </location>
</feature>
<proteinExistence type="predicted"/>
<feature type="compositionally biased region" description="Gly residues" evidence="1">
    <location>
        <begin position="623"/>
        <end position="632"/>
    </location>
</feature>
<dbReference type="OrthoDB" id="435402at2759"/>
<dbReference type="Proteomes" id="UP000294933">
    <property type="component" value="Unassembled WGS sequence"/>
</dbReference>
<dbReference type="InterPro" id="IPR018606">
    <property type="entry name" value="Arb1"/>
</dbReference>